<proteinExistence type="inferred from homology"/>
<comment type="cofactor">
    <cofactor evidence="1">
        <name>heme</name>
        <dbReference type="ChEBI" id="CHEBI:30413"/>
    </cofactor>
</comment>
<dbReference type="InterPro" id="IPR001128">
    <property type="entry name" value="Cyt_P450"/>
</dbReference>
<accession>V5HUY6</accession>
<gene>
    <name evidence="9" type="ORF">PVAR5_2070</name>
</gene>
<evidence type="ECO:0000313" key="10">
    <source>
        <dbReference type="Proteomes" id="UP000018001"/>
    </source>
</evidence>
<dbReference type="InterPro" id="IPR017972">
    <property type="entry name" value="Cyt_P450_CS"/>
</dbReference>
<sequence length="499" mass="57441">MFNFPSRIVSVFRSKSWIDDGYQLYSRENRPFMVPSLLEEPSLVVLPPSMTSELILAKEAELSFWNALDDIVFSEHAFYSPRILSLPLQTTIIRRHLSSGAQRFMPDMVDQLRNTLDREWGSEKPKQWKCVNLFKSLLNVVNGLVSVVFVGSDLANDREFQTSINKHTEQVFVTMSALRFVPRKLKSWASPFIRRRQDKYRIEVERKLMPLIIDRMNNYTEIKEGSSKSQDKPDDLLQWLIDCQASLKDPAERAIELEPSMIVTRVLMSYFVSVFLVNVALFNAVSIMGQLDEANYWPVIYNEAHNVLYADQCGWTKEKIDKLWKTDSFVKETMRFVGDACFEMRRKRLKQSTNSFLSRLSLTQVMAPTGINLSDGTHLPFGTTVGLPSYAIHHDDRFYPQAARFDGLRFVKLRENEDANIARGSLLTATSNTFLQFGHGRHGCPGRFLATDILKLILAEITLRFEIRWDEKPEKNSWFGNSLLPGQNTVVSVSPRDLQ</sequence>
<dbReference type="HOGENOM" id="CLU_022195_9_2_1"/>
<keyword evidence="4 8" id="KW-0479">Metal-binding</keyword>
<dbReference type="eggNOG" id="KOG0158">
    <property type="taxonomic scope" value="Eukaryota"/>
</dbReference>
<evidence type="ECO:0000256" key="7">
    <source>
        <dbReference type="ARBA" id="ARBA00023033"/>
    </source>
</evidence>
<dbReference type="Proteomes" id="UP000018001">
    <property type="component" value="Unassembled WGS sequence"/>
</dbReference>
<keyword evidence="3 8" id="KW-0349">Heme</keyword>
<dbReference type="GO" id="GO:0016705">
    <property type="term" value="F:oxidoreductase activity, acting on paired donors, with incorporation or reduction of molecular oxygen"/>
    <property type="evidence" value="ECO:0007669"/>
    <property type="project" value="InterPro"/>
</dbReference>
<dbReference type="OrthoDB" id="1844152at2759"/>
<dbReference type="PROSITE" id="PS00086">
    <property type="entry name" value="CYTOCHROME_P450"/>
    <property type="match status" value="1"/>
</dbReference>
<evidence type="ECO:0000256" key="5">
    <source>
        <dbReference type="ARBA" id="ARBA00023002"/>
    </source>
</evidence>
<keyword evidence="6 8" id="KW-0408">Iron</keyword>
<protein>
    <submittedName>
        <fullName evidence="9">Putative P450 monooxygenase</fullName>
    </submittedName>
</protein>
<dbReference type="GO" id="GO:0005506">
    <property type="term" value="F:iron ion binding"/>
    <property type="evidence" value="ECO:0007669"/>
    <property type="project" value="InterPro"/>
</dbReference>
<dbReference type="AlphaFoldDB" id="V5HUY6"/>
<evidence type="ECO:0000256" key="8">
    <source>
        <dbReference type="RuleBase" id="RU000461"/>
    </source>
</evidence>
<dbReference type="GO" id="GO:0004497">
    <property type="term" value="F:monooxygenase activity"/>
    <property type="evidence" value="ECO:0007669"/>
    <property type="project" value="UniProtKB-KW"/>
</dbReference>
<evidence type="ECO:0000313" key="9">
    <source>
        <dbReference type="EMBL" id="GAD93460.1"/>
    </source>
</evidence>
<evidence type="ECO:0000256" key="1">
    <source>
        <dbReference type="ARBA" id="ARBA00001971"/>
    </source>
</evidence>
<dbReference type="GO" id="GO:0020037">
    <property type="term" value="F:heme binding"/>
    <property type="evidence" value="ECO:0007669"/>
    <property type="project" value="InterPro"/>
</dbReference>
<keyword evidence="5 8" id="KW-0560">Oxidoreductase</keyword>
<evidence type="ECO:0000256" key="4">
    <source>
        <dbReference type="ARBA" id="ARBA00022723"/>
    </source>
</evidence>
<comment type="similarity">
    <text evidence="2 8">Belongs to the cytochrome P450 family.</text>
</comment>
<evidence type="ECO:0000256" key="3">
    <source>
        <dbReference type="ARBA" id="ARBA00022617"/>
    </source>
</evidence>
<keyword evidence="7 8" id="KW-0503">Monooxygenase</keyword>
<dbReference type="InParanoid" id="V5HUY6"/>
<dbReference type="PANTHER" id="PTHR46206">
    <property type="entry name" value="CYTOCHROME P450"/>
    <property type="match status" value="1"/>
</dbReference>
<dbReference type="Pfam" id="PF00067">
    <property type="entry name" value="p450"/>
    <property type="match status" value="1"/>
</dbReference>
<reference evidence="10" key="1">
    <citation type="journal article" date="2014" name="Genome Announc.">
        <title>Draft genome sequence of the formaldehyde-resistant fungus Byssochlamys spectabilis No. 5 (anamorph Paecilomyces variotii No. 5) (NBRC109023).</title>
        <authorList>
            <person name="Oka T."/>
            <person name="Ekino K."/>
            <person name="Fukuda K."/>
            <person name="Nomura Y."/>
        </authorList>
    </citation>
    <scope>NUCLEOTIDE SEQUENCE [LARGE SCALE GENOMIC DNA]</scope>
    <source>
        <strain evidence="10">No. 5 / NBRC 109023</strain>
    </source>
</reference>
<dbReference type="InterPro" id="IPR036396">
    <property type="entry name" value="Cyt_P450_sf"/>
</dbReference>
<name>V5HUY6_BYSSN</name>
<dbReference type="EMBL" id="BAUL01000057">
    <property type="protein sequence ID" value="GAD93460.1"/>
    <property type="molecule type" value="Genomic_DNA"/>
</dbReference>
<evidence type="ECO:0000256" key="6">
    <source>
        <dbReference type="ARBA" id="ARBA00023004"/>
    </source>
</evidence>
<organism evidence="9 10">
    <name type="scientific">Byssochlamys spectabilis (strain No. 5 / NBRC 109023)</name>
    <name type="common">Paecilomyces variotii</name>
    <dbReference type="NCBI Taxonomy" id="1356009"/>
    <lineage>
        <taxon>Eukaryota</taxon>
        <taxon>Fungi</taxon>
        <taxon>Dikarya</taxon>
        <taxon>Ascomycota</taxon>
        <taxon>Pezizomycotina</taxon>
        <taxon>Eurotiomycetes</taxon>
        <taxon>Eurotiomycetidae</taxon>
        <taxon>Eurotiales</taxon>
        <taxon>Thermoascaceae</taxon>
        <taxon>Paecilomyces</taxon>
    </lineage>
</organism>
<keyword evidence="10" id="KW-1185">Reference proteome</keyword>
<dbReference type="Gene3D" id="1.10.630.10">
    <property type="entry name" value="Cytochrome P450"/>
    <property type="match status" value="1"/>
</dbReference>
<dbReference type="SUPFAM" id="SSF48264">
    <property type="entry name" value="Cytochrome P450"/>
    <property type="match status" value="1"/>
</dbReference>
<comment type="caution">
    <text evidence="9">The sequence shown here is derived from an EMBL/GenBank/DDBJ whole genome shotgun (WGS) entry which is preliminary data.</text>
</comment>
<dbReference type="PANTHER" id="PTHR46206:SF1">
    <property type="entry name" value="P450, PUTATIVE (EUROFUNG)-RELATED"/>
    <property type="match status" value="1"/>
</dbReference>
<dbReference type="CDD" id="cd11041">
    <property type="entry name" value="CYP503A1-like"/>
    <property type="match status" value="1"/>
</dbReference>
<evidence type="ECO:0000256" key="2">
    <source>
        <dbReference type="ARBA" id="ARBA00010617"/>
    </source>
</evidence>